<dbReference type="Proteomes" id="UP000621307">
    <property type="component" value="Unassembled WGS sequence"/>
</dbReference>
<dbReference type="EMBL" id="JACJQL010000064">
    <property type="protein sequence ID" value="MBD2254774.1"/>
    <property type="molecule type" value="Genomic_DNA"/>
</dbReference>
<evidence type="ECO:0000313" key="3">
    <source>
        <dbReference type="Proteomes" id="UP000621307"/>
    </source>
</evidence>
<accession>A0ABR8BNA0</accession>
<feature type="region of interest" description="Disordered" evidence="1">
    <location>
        <begin position="104"/>
        <end position="153"/>
    </location>
</feature>
<gene>
    <name evidence="2" type="ORF">H6G14_26425</name>
</gene>
<reference evidence="2 3" key="1">
    <citation type="journal article" date="2020" name="ISME J.">
        <title>Comparative genomics reveals insights into cyanobacterial evolution and habitat adaptation.</title>
        <authorList>
            <person name="Chen M.Y."/>
            <person name="Teng W.K."/>
            <person name="Zhao L."/>
            <person name="Hu C.X."/>
            <person name="Zhou Y.K."/>
            <person name="Han B.P."/>
            <person name="Song L.R."/>
            <person name="Shu W.S."/>
        </authorList>
    </citation>
    <scope>NUCLEOTIDE SEQUENCE [LARGE SCALE GENOMIC DNA]</scope>
    <source>
        <strain evidence="2 3">FACHB-3921</strain>
    </source>
</reference>
<feature type="compositionally biased region" description="Polar residues" evidence="1">
    <location>
        <begin position="104"/>
        <end position="113"/>
    </location>
</feature>
<evidence type="ECO:0000256" key="1">
    <source>
        <dbReference type="SAM" id="MobiDB-lite"/>
    </source>
</evidence>
<evidence type="ECO:0000313" key="2">
    <source>
        <dbReference type="EMBL" id="MBD2254774.1"/>
    </source>
</evidence>
<organism evidence="2 3">
    <name type="scientific">Nostoc parmelioides FACHB-3921</name>
    <dbReference type="NCBI Taxonomy" id="2692909"/>
    <lineage>
        <taxon>Bacteria</taxon>
        <taxon>Bacillati</taxon>
        <taxon>Cyanobacteriota</taxon>
        <taxon>Cyanophyceae</taxon>
        <taxon>Nostocales</taxon>
        <taxon>Nostocaceae</taxon>
        <taxon>Nostoc</taxon>
    </lineage>
</organism>
<protein>
    <submittedName>
        <fullName evidence="2">Uncharacterized protein</fullName>
    </submittedName>
</protein>
<name>A0ABR8BNA0_9NOSO</name>
<dbReference type="RefSeq" id="WP_190571189.1">
    <property type="nucleotide sequence ID" value="NZ_JACJQL010000064.1"/>
</dbReference>
<comment type="caution">
    <text evidence="2">The sequence shown here is derived from an EMBL/GenBank/DDBJ whole genome shotgun (WGS) entry which is preliminary data.</text>
</comment>
<sequence>MSQQHNSYVELPRIKRKSNSWEGKVIDYLLKHPSNRPATEFAIEAITAFWLAEALEGQVNQPELQKACWSAIERLEAKLATIRRIARIEPQSIVVSGGANAATTVTSNSQPQSGADAVTTVASTSQPQRTDDDGDSDDEDFDEDFDEDDLGLMKLEPTKELKIAMDLLGYG</sequence>
<proteinExistence type="predicted"/>
<keyword evidence="3" id="KW-1185">Reference proteome</keyword>
<feature type="compositionally biased region" description="Acidic residues" evidence="1">
    <location>
        <begin position="132"/>
        <end position="150"/>
    </location>
</feature>